<gene>
    <name evidence="2" type="ORF">VE01_06374</name>
</gene>
<evidence type="ECO:0000256" key="1">
    <source>
        <dbReference type="SAM" id="MobiDB-lite"/>
    </source>
</evidence>
<accession>A0A1B8GG88</accession>
<feature type="region of interest" description="Disordered" evidence="1">
    <location>
        <begin position="41"/>
        <end position="74"/>
    </location>
</feature>
<feature type="region of interest" description="Disordered" evidence="1">
    <location>
        <begin position="179"/>
        <end position="202"/>
    </location>
</feature>
<reference evidence="2 3" key="1">
    <citation type="submission" date="2016-03" db="EMBL/GenBank/DDBJ databases">
        <title>Comparative genomics of Pseudogymnoascus destructans, the fungus causing white-nose syndrome of bats.</title>
        <authorList>
            <person name="Palmer J.M."/>
            <person name="Drees K.P."/>
            <person name="Foster J.T."/>
            <person name="Lindner D.L."/>
        </authorList>
    </citation>
    <scope>NUCLEOTIDE SEQUENCE [LARGE SCALE GENOMIC DNA]</scope>
    <source>
        <strain evidence="2 3">UAMH 10579</strain>
    </source>
</reference>
<dbReference type="AlphaFoldDB" id="A0A1B8GG88"/>
<dbReference type="EMBL" id="KV460240">
    <property type="protein sequence ID" value="OBT94842.1"/>
    <property type="molecule type" value="Genomic_DNA"/>
</dbReference>
<dbReference type="RefSeq" id="XP_018128575.1">
    <property type="nucleotide sequence ID" value="XM_018275822.2"/>
</dbReference>
<protein>
    <submittedName>
        <fullName evidence="2">Uncharacterized protein</fullName>
    </submittedName>
</protein>
<name>A0A1B8GG88_9PEZI</name>
<dbReference type="Proteomes" id="UP000091956">
    <property type="component" value="Unassembled WGS sequence"/>
</dbReference>
<evidence type="ECO:0000313" key="2">
    <source>
        <dbReference type="EMBL" id="OBT94842.1"/>
    </source>
</evidence>
<evidence type="ECO:0000313" key="3">
    <source>
        <dbReference type="Proteomes" id="UP000091956"/>
    </source>
</evidence>
<dbReference type="OrthoDB" id="3439152at2759"/>
<reference evidence="3" key="2">
    <citation type="journal article" date="2018" name="Nat. Commun.">
        <title>Extreme sensitivity to ultraviolet light in the fungal pathogen causing white-nose syndrome of bats.</title>
        <authorList>
            <person name="Palmer J.M."/>
            <person name="Drees K.P."/>
            <person name="Foster J.T."/>
            <person name="Lindner D.L."/>
        </authorList>
    </citation>
    <scope>NUCLEOTIDE SEQUENCE [LARGE SCALE GENOMIC DNA]</scope>
    <source>
        <strain evidence="3">UAMH 10579</strain>
    </source>
</reference>
<proteinExistence type="predicted"/>
<sequence>MTAPFEVDPHRPSPAISAMATMAGAGAANVLETKGVDVVAKSEASAPAPTEPTRVAPPTPKPKPRRRIPRPSLQNQYIYAHPAPTLNSILAAEAARPVTAAEAEEVEIDWRLVAAAASKRGRNPSVTSNETALFTPAMSITSLASTLVDRASVHSSTTAAGSQSADRYGWEESLSARSSLELGSRASEETTRGFSLGDDMMAPPPAAAQERAHERGFMGKKGLLWKVLTMNARGV</sequence>
<dbReference type="GeneID" id="28839760"/>
<keyword evidence="3" id="KW-1185">Reference proteome</keyword>
<organism evidence="2 3">
    <name type="scientific">Pseudogymnoascus verrucosus</name>
    <dbReference type="NCBI Taxonomy" id="342668"/>
    <lineage>
        <taxon>Eukaryota</taxon>
        <taxon>Fungi</taxon>
        <taxon>Dikarya</taxon>
        <taxon>Ascomycota</taxon>
        <taxon>Pezizomycotina</taxon>
        <taxon>Leotiomycetes</taxon>
        <taxon>Thelebolales</taxon>
        <taxon>Thelebolaceae</taxon>
        <taxon>Pseudogymnoascus</taxon>
    </lineage>
</organism>